<proteinExistence type="inferred from homology"/>
<dbReference type="PRINTS" id="PR00419">
    <property type="entry name" value="ADXRDTASE"/>
</dbReference>
<dbReference type="PANTHER" id="PTHR43742">
    <property type="entry name" value="TRIMETHYLAMINE-N-OXIDE REDUCTASE"/>
    <property type="match status" value="1"/>
</dbReference>
<dbReference type="Pfam" id="PF01568">
    <property type="entry name" value="Molydop_binding"/>
    <property type="match status" value="1"/>
</dbReference>
<evidence type="ECO:0000256" key="6">
    <source>
        <dbReference type="ARBA" id="ARBA00023004"/>
    </source>
</evidence>
<dbReference type="EMBL" id="CP000961">
    <property type="protein sequence ID" value="ACA86683.1"/>
    <property type="molecule type" value="Genomic_DNA"/>
</dbReference>
<organism evidence="10 11">
    <name type="scientific">Shewanella woodyi (strain ATCC 51908 / MS32)</name>
    <dbReference type="NCBI Taxonomy" id="392500"/>
    <lineage>
        <taxon>Bacteria</taxon>
        <taxon>Pseudomonadati</taxon>
        <taxon>Pseudomonadota</taxon>
        <taxon>Gammaproteobacteria</taxon>
        <taxon>Alteromonadales</taxon>
        <taxon>Shewanellaceae</taxon>
        <taxon>Shewanella</taxon>
    </lineage>
</organism>
<dbReference type="InterPro" id="IPR006656">
    <property type="entry name" value="Mopterin_OxRdtase"/>
</dbReference>
<dbReference type="PROSITE" id="PS00198">
    <property type="entry name" value="4FE4S_FER_1"/>
    <property type="match status" value="1"/>
</dbReference>
<dbReference type="Pfam" id="PF00037">
    <property type="entry name" value="Fer4"/>
    <property type="match status" value="1"/>
</dbReference>
<dbReference type="InterPro" id="IPR017900">
    <property type="entry name" value="4Fe4S_Fe_S_CS"/>
</dbReference>
<accession>B1KFX6</accession>
<dbReference type="Gene3D" id="2.40.40.20">
    <property type="match status" value="1"/>
</dbReference>
<dbReference type="InterPro" id="IPR006657">
    <property type="entry name" value="MoPterin_dinucl-bd_dom"/>
</dbReference>
<dbReference type="InterPro" id="IPR006963">
    <property type="entry name" value="Mopterin_OxRdtase_4Fe-4S_dom"/>
</dbReference>
<evidence type="ECO:0000256" key="3">
    <source>
        <dbReference type="ARBA" id="ARBA00022505"/>
    </source>
</evidence>
<evidence type="ECO:0000313" key="10">
    <source>
        <dbReference type="EMBL" id="ACA86683.1"/>
    </source>
</evidence>
<keyword evidence="6" id="KW-0408">Iron</keyword>
<dbReference type="Proteomes" id="UP000002168">
    <property type="component" value="Chromosome"/>
</dbReference>
<dbReference type="SUPFAM" id="SSF53706">
    <property type="entry name" value="Formate dehydrogenase/DMSO reductase, domains 1-3"/>
    <property type="match status" value="1"/>
</dbReference>
<evidence type="ECO:0000256" key="1">
    <source>
        <dbReference type="ARBA" id="ARBA00001942"/>
    </source>
</evidence>
<dbReference type="eggNOG" id="COG0243">
    <property type="taxonomic scope" value="Bacteria"/>
</dbReference>
<dbReference type="RefSeq" id="WP_012325025.1">
    <property type="nucleotide sequence ID" value="NC_010506.1"/>
</dbReference>
<evidence type="ECO:0000259" key="8">
    <source>
        <dbReference type="PROSITE" id="PS51379"/>
    </source>
</evidence>
<keyword evidence="7" id="KW-0411">Iron-sulfur</keyword>
<evidence type="ECO:0000256" key="4">
    <source>
        <dbReference type="ARBA" id="ARBA00022723"/>
    </source>
</evidence>
<gene>
    <name evidence="10" type="ordered locus">Swoo_2405</name>
</gene>
<evidence type="ECO:0000256" key="5">
    <source>
        <dbReference type="ARBA" id="ARBA00023002"/>
    </source>
</evidence>
<comment type="similarity">
    <text evidence="2">Belongs to the prokaryotic molybdopterin-containing oxidoreductase family.</text>
</comment>
<dbReference type="PROSITE" id="PS51379">
    <property type="entry name" value="4FE4S_FER_2"/>
    <property type="match status" value="1"/>
</dbReference>
<feature type="domain" description="4Fe-4S Mo/W bis-MGD-type" evidence="9">
    <location>
        <begin position="578"/>
        <end position="634"/>
    </location>
</feature>
<dbReference type="SUPFAM" id="SSF50692">
    <property type="entry name" value="ADC-like"/>
    <property type="match status" value="1"/>
</dbReference>
<dbReference type="InterPro" id="IPR050612">
    <property type="entry name" value="Prok_Mopterin_Oxidored"/>
</dbReference>
<dbReference type="Gene3D" id="3.30.70.20">
    <property type="match status" value="1"/>
</dbReference>
<dbReference type="GO" id="GO:0043546">
    <property type="term" value="F:molybdopterin cofactor binding"/>
    <property type="evidence" value="ECO:0007669"/>
    <property type="project" value="InterPro"/>
</dbReference>
<protein>
    <submittedName>
        <fullName evidence="10">Molydopterin dinucleotide-binding region</fullName>
    </submittedName>
</protein>
<dbReference type="Pfam" id="PF00384">
    <property type="entry name" value="Molybdopterin"/>
    <property type="match status" value="1"/>
</dbReference>
<dbReference type="GO" id="GO:0016491">
    <property type="term" value="F:oxidoreductase activity"/>
    <property type="evidence" value="ECO:0007669"/>
    <property type="project" value="UniProtKB-KW"/>
</dbReference>
<dbReference type="PROSITE" id="PS00932">
    <property type="entry name" value="MOLYBDOPTERIN_PROK_3"/>
    <property type="match status" value="1"/>
</dbReference>
<evidence type="ECO:0000313" key="11">
    <source>
        <dbReference type="Proteomes" id="UP000002168"/>
    </source>
</evidence>
<dbReference type="InterPro" id="IPR006655">
    <property type="entry name" value="Mopterin_OxRdtase_prok_CS"/>
</dbReference>
<evidence type="ECO:0000256" key="7">
    <source>
        <dbReference type="ARBA" id="ARBA00023014"/>
    </source>
</evidence>
<comment type="cofactor">
    <cofactor evidence="1">
        <name>Mo-bis(molybdopterin guanine dinucleotide)</name>
        <dbReference type="ChEBI" id="CHEBI:60539"/>
    </cofactor>
</comment>
<keyword evidence="11" id="KW-1185">Reference proteome</keyword>
<dbReference type="Gene3D" id="3.40.50.720">
    <property type="entry name" value="NAD(P)-binding Rossmann-like Domain"/>
    <property type="match status" value="1"/>
</dbReference>
<dbReference type="STRING" id="392500.Swoo_2405"/>
<dbReference type="Gene3D" id="3.40.50.740">
    <property type="match status" value="1"/>
</dbReference>
<keyword evidence="4" id="KW-0479">Metal-binding</keyword>
<dbReference type="Gene3D" id="3.40.228.10">
    <property type="entry name" value="Dimethylsulfoxide Reductase, domain 2"/>
    <property type="match status" value="1"/>
</dbReference>
<keyword evidence="5" id="KW-0560">Oxidoreductase</keyword>
<dbReference type="SMART" id="SM00926">
    <property type="entry name" value="Molybdop_Fe4S4"/>
    <property type="match status" value="1"/>
</dbReference>
<dbReference type="SUPFAM" id="SSF54862">
    <property type="entry name" value="4Fe-4S ferredoxins"/>
    <property type="match status" value="1"/>
</dbReference>
<dbReference type="PANTHER" id="PTHR43742:SF2">
    <property type="entry name" value="ASSIMILATORY NITRATE REDUCTASE CATALYTIC SUBUNIT"/>
    <property type="match status" value="1"/>
</dbReference>
<evidence type="ECO:0000259" key="9">
    <source>
        <dbReference type="PROSITE" id="PS51669"/>
    </source>
</evidence>
<name>B1KFX6_SHEWM</name>
<dbReference type="HOGENOM" id="CLU_006353_0_0_6"/>
<dbReference type="Gene3D" id="3.50.50.60">
    <property type="entry name" value="FAD/NAD(P)-binding domain"/>
    <property type="match status" value="1"/>
</dbReference>
<dbReference type="eggNOG" id="COG1146">
    <property type="taxonomic scope" value="Bacteria"/>
</dbReference>
<dbReference type="Gene3D" id="2.20.25.90">
    <property type="entry name" value="ADC-like domains"/>
    <property type="match status" value="1"/>
</dbReference>
<dbReference type="InterPro" id="IPR017896">
    <property type="entry name" value="4Fe4S_Fe-S-bd"/>
</dbReference>
<feature type="domain" description="4Fe-4S ferredoxin-type" evidence="8">
    <location>
        <begin position="31"/>
        <end position="60"/>
    </location>
</feature>
<evidence type="ECO:0000256" key="2">
    <source>
        <dbReference type="ARBA" id="ARBA00010312"/>
    </source>
</evidence>
<dbReference type="GO" id="GO:0046872">
    <property type="term" value="F:metal ion binding"/>
    <property type="evidence" value="ECO:0007669"/>
    <property type="project" value="UniProtKB-KW"/>
</dbReference>
<dbReference type="GO" id="GO:0051536">
    <property type="term" value="F:iron-sulfur cluster binding"/>
    <property type="evidence" value="ECO:0007669"/>
    <property type="project" value="UniProtKB-KW"/>
</dbReference>
<reference evidence="10 11" key="1">
    <citation type="submission" date="2008-02" db="EMBL/GenBank/DDBJ databases">
        <title>Complete sequence of Shewanella woodyi ATCC 51908.</title>
        <authorList>
            <consortium name="US DOE Joint Genome Institute"/>
            <person name="Copeland A."/>
            <person name="Lucas S."/>
            <person name="Lapidus A."/>
            <person name="Glavina del Rio T."/>
            <person name="Dalin E."/>
            <person name="Tice H."/>
            <person name="Bruce D."/>
            <person name="Goodwin L."/>
            <person name="Pitluck S."/>
            <person name="Sims D."/>
            <person name="Brettin T."/>
            <person name="Detter J.C."/>
            <person name="Han C."/>
            <person name="Kuske C.R."/>
            <person name="Schmutz J."/>
            <person name="Larimer F."/>
            <person name="Land M."/>
            <person name="Hauser L."/>
            <person name="Kyrpides N."/>
            <person name="Lykidis A."/>
            <person name="Zhao J.-S."/>
            <person name="Richardson P."/>
        </authorList>
    </citation>
    <scope>NUCLEOTIDE SEQUENCE [LARGE SCALE GENOMIC DNA]</scope>
    <source>
        <strain evidence="11">ATCC 51908 / MS32</strain>
    </source>
</reference>
<keyword evidence="3" id="KW-0500">Molybdenum</keyword>
<dbReference type="KEGG" id="swd:Swoo_2405"/>
<dbReference type="InterPro" id="IPR036188">
    <property type="entry name" value="FAD/NAD-bd_sf"/>
</dbReference>
<dbReference type="SUPFAM" id="SSF51971">
    <property type="entry name" value="Nucleotide-binding domain"/>
    <property type="match status" value="2"/>
</dbReference>
<dbReference type="InterPro" id="IPR009010">
    <property type="entry name" value="Asp_de-COase-like_dom_sf"/>
</dbReference>
<dbReference type="Pfam" id="PF04879">
    <property type="entry name" value="Molybdop_Fe4S4"/>
    <property type="match status" value="1"/>
</dbReference>
<sequence length="1299" mass="143266">MAYVVTGACIGDKHTSCVDVCPVNAFREGEEMLYIDPDECISCNACLTECPSLAIFPEASVPEDQLQYININAIESKKHPVITERINKQPVKETDVFQSNKRFAVIGSGPSGFFASEALLKQYPGGNIDIIEKLPVPFGLVRFGVAPDHPKIKSVSKNFTNLMKDQPSLKFFGNVEVGKDLDRDYLLNSYDAVIYTTGGSSSKTLNIPGNELSGVYGSAEFVGWYNGHPEQKTLAPNLNSSVLSIIGMGNVALDIARTVCLPHDELHRTDVAQHALDDFLTSDITHVNIIARKGPAQAAFTPKELQQLIDHPDINIEVDENELVLDDAMEASLSLPENSEANENIQLLRSIATRESNGSKTIRFMFNRNPEELKGQDGAVTHLKLGVNQVSLDGDDRLQVNATGETEWLETGVVVTATGYKGTAIKGLAFDDSKGVISNVDGQAKLSNGQLSDKEFVAGWIKRGASGVIGTNKSCAVGTVNQLVSILDQTDSISEQASLPPLKKYLSEKGVNYFSVSDWAGLDAYEIQHGERLGRTRQKLVDLADMEQVKKDNANLIAKATPEYDEPIVKEFDASKPVKKHHRTCTLCEAMCGIVVEYQGEKIVSISGDEKDQHSFGHICPKGYALQDLHNDPDRIKTPKKRIGDQWVDMDWDEALEEVAQRLVATQEKYGNDSVAGYWGNPSSHNIECNLTVGPFRKALKSKNYYSASSLDQMPHQLTSYLMYGHGMSFTIPDIDRTDYMLMLGANPAASNGSLMTAGDVLARLEKIKERGGKLVLVDPRRSETALYASEHQFIKPGSDALFLVGLIKVIFDKGLTNIDSRLPINGDIEALESLFEFFSMETISELTCIPITKIERIATEFATAEKAVCYGRMGISVQEFGALNHWLIQILNIITGSLDTEGGMMFTTPAIDLTDLGGRGSFNMYRSRVRNLPEVNKEFPTATMADEMLTPGEGQIKAFVVTAGNPVISSPNGVRLENALANLDFMVAVDFYINETTKHADIILPPSGPFEHALYDLIFTNFAVRNVSRFSEALFEKKSYMRSEFSIFNTLTHRIEELKSSKKGPIDRVKLKAKHKIQALMTVERAIDLMIRNGRYGHGMKSYITGGGLTLKKLKTHQHGLDLGPLEPRLPGKLFTKDKKINLIPEVMAEDLIRLNQYVERESTKAGTLTLISRRDLRTNNSWMHNSQRLVKGQNRCDLFVHPETANEYGIKTDEQVHITSAVGALKVTVAITDEIMPNVVSLPHGWGHHRKGMKMSVAQSSPGVSVNDITDHNFVDELSGNAALNGVPVSIQKIFNQ</sequence>
<dbReference type="eggNOG" id="COG0493">
    <property type="taxonomic scope" value="Bacteria"/>
</dbReference>
<dbReference type="PROSITE" id="PS51669">
    <property type="entry name" value="4FE4S_MOW_BIS_MGD"/>
    <property type="match status" value="1"/>
</dbReference>